<dbReference type="GO" id="GO:0009451">
    <property type="term" value="P:RNA modification"/>
    <property type="evidence" value="ECO:0007669"/>
    <property type="project" value="InterPro"/>
</dbReference>
<dbReference type="Proteomes" id="UP001180020">
    <property type="component" value="Unassembled WGS sequence"/>
</dbReference>
<gene>
    <name evidence="2" type="primary">PCMP-E12</name>
    <name evidence="2" type="ORF">QJS10_CPB17g02057</name>
</gene>
<evidence type="ECO:0000313" key="3">
    <source>
        <dbReference type="Proteomes" id="UP001180020"/>
    </source>
</evidence>
<keyword evidence="1" id="KW-0677">Repeat</keyword>
<protein>
    <submittedName>
        <fullName evidence="2">Pentatricopeptide repeat-containing protein</fullName>
    </submittedName>
</protein>
<dbReference type="EMBL" id="JAUJYO010000017">
    <property type="protein sequence ID" value="KAK1292566.1"/>
    <property type="molecule type" value="Genomic_DNA"/>
</dbReference>
<keyword evidence="3" id="KW-1185">Reference proteome</keyword>
<dbReference type="Pfam" id="PF01535">
    <property type="entry name" value="PPR"/>
    <property type="match status" value="1"/>
</dbReference>
<name>A0AAV9CTP8_ACOCL</name>
<dbReference type="PANTHER" id="PTHR47926:SF347">
    <property type="entry name" value="PENTATRICOPEPTIDE REPEAT-CONTAINING PROTEIN"/>
    <property type="match status" value="1"/>
</dbReference>
<dbReference type="PANTHER" id="PTHR47926">
    <property type="entry name" value="PENTATRICOPEPTIDE REPEAT-CONTAINING PROTEIN"/>
    <property type="match status" value="1"/>
</dbReference>
<comment type="caution">
    <text evidence="2">The sequence shown here is derived from an EMBL/GenBank/DDBJ whole genome shotgun (WGS) entry which is preliminary data.</text>
</comment>
<dbReference type="InterPro" id="IPR011990">
    <property type="entry name" value="TPR-like_helical_dom_sf"/>
</dbReference>
<evidence type="ECO:0000313" key="2">
    <source>
        <dbReference type="EMBL" id="KAK1292566.1"/>
    </source>
</evidence>
<dbReference type="Gene3D" id="1.25.40.10">
    <property type="entry name" value="Tetratricopeptide repeat domain"/>
    <property type="match status" value="1"/>
</dbReference>
<reference evidence="2" key="1">
    <citation type="journal article" date="2023" name="Nat. Commun.">
        <title>Diploid and tetraploid genomes of Acorus and the evolution of monocots.</title>
        <authorList>
            <person name="Ma L."/>
            <person name="Liu K.W."/>
            <person name="Li Z."/>
            <person name="Hsiao Y.Y."/>
            <person name="Qi Y."/>
            <person name="Fu T."/>
            <person name="Tang G.D."/>
            <person name="Zhang D."/>
            <person name="Sun W.H."/>
            <person name="Liu D.K."/>
            <person name="Li Y."/>
            <person name="Chen G.Z."/>
            <person name="Liu X.D."/>
            <person name="Liao X.Y."/>
            <person name="Jiang Y.T."/>
            <person name="Yu X."/>
            <person name="Hao Y."/>
            <person name="Huang J."/>
            <person name="Zhao X.W."/>
            <person name="Ke S."/>
            <person name="Chen Y.Y."/>
            <person name="Wu W.L."/>
            <person name="Hsu J.L."/>
            <person name="Lin Y.F."/>
            <person name="Huang M.D."/>
            <person name="Li C.Y."/>
            <person name="Huang L."/>
            <person name="Wang Z.W."/>
            <person name="Zhao X."/>
            <person name="Zhong W.Y."/>
            <person name="Peng D.H."/>
            <person name="Ahmad S."/>
            <person name="Lan S."/>
            <person name="Zhang J.S."/>
            <person name="Tsai W.C."/>
            <person name="Van de Peer Y."/>
            <person name="Liu Z.J."/>
        </authorList>
    </citation>
    <scope>NUCLEOTIDE SEQUENCE</scope>
    <source>
        <strain evidence="2">CP</strain>
    </source>
</reference>
<dbReference type="GO" id="GO:0003723">
    <property type="term" value="F:RNA binding"/>
    <property type="evidence" value="ECO:0007669"/>
    <property type="project" value="InterPro"/>
</dbReference>
<reference evidence="2" key="2">
    <citation type="submission" date="2023-06" db="EMBL/GenBank/DDBJ databases">
        <authorList>
            <person name="Ma L."/>
            <person name="Liu K.-W."/>
            <person name="Li Z."/>
            <person name="Hsiao Y.-Y."/>
            <person name="Qi Y."/>
            <person name="Fu T."/>
            <person name="Tang G."/>
            <person name="Zhang D."/>
            <person name="Sun W.-H."/>
            <person name="Liu D.-K."/>
            <person name="Li Y."/>
            <person name="Chen G.-Z."/>
            <person name="Liu X.-D."/>
            <person name="Liao X.-Y."/>
            <person name="Jiang Y.-T."/>
            <person name="Yu X."/>
            <person name="Hao Y."/>
            <person name="Huang J."/>
            <person name="Zhao X.-W."/>
            <person name="Ke S."/>
            <person name="Chen Y.-Y."/>
            <person name="Wu W.-L."/>
            <person name="Hsu J.-L."/>
            <person name="Lin Y.-F."/>
            <person name="Huang M.-D."/>
            <person name="Li C.-Y."/>
            <person name="Huang L."/>
            <person name="Wang Z.-W."/>
            <person name="Zhao X."/>
            <person name="Zhong W.-Y."/>
            <person name="Peng D.-H."/>
            <person name="Ahmad S."/>
            <person name="Lan S."/>
            <person name="Zhang J.-S."/>
            <person name="Tsai W.-C."/>
            <person name="Van De Peer Y."/>
            <person name="Liu Z.-J."/>
        </authorList>
    </citation>
    <scope>NUCLEOTIDE SEQUENCE</scope>
    <source>
        <strain evidence="2">CP</strain>
        <tissue evidence="2">Leaves</tissue>
    </source>
</reference>
<sequence>MHPPISRCFTSLPRKHKPHLEIDKTLKSLCFSGRLSEAVDLLCSNGSSPVRPQTYSYLLQECVNRKQLFLGQRIHGRMVTVGFPADDYLTTKLLILYSKNDDMDTARKLFDRVPKRDRVPWNTMIRDSCERDSTGALSSSIMRCD</sequence>
<proteinExistence type="predicted"/>
<accession>A0AAV9CTP8</accession>
<dbReference type="InterPro" id="IPR002885">
    <property type="entry name" value="PPR_rpt"/>
</dbReference>
<dbReference type="InterPro" id="IPR046960">
    <property type="entry name" value="PPR_At4g14850-like_plant"/>
</dbReference>
<evidence type="ECO:0000256" key="1">
    <source>
        <dbReference type="ARBA" id="ARBA00022737"/>
    </source>
</evidence>
<organism evidence="2 3">
    <name type="scientific">Acorus calamus</name>
    <name type="common">Sweet flag</name>
    <dbReference type="NCBI Taxonomy" id="4465"/>
    <lineage>
        <taxon>Eukaryota</taxon>
        <taxon>Viridiplantae</taxon>
        <taxon>Streptophyta</taxon>
        <taxon>Embryophyta</taxon>
        <taxon>Tracheophyta</taxon>
        <taxon>Spermatophyta</taxon>
        <taxon>Magnoliopsida</taxon>
        <taxon>Liliopsida</taxon>
        <taxon>Acoraceae</taxon>
        <taxon>Acorus</taxon>
    </lineage>
</organism>
<dbReference type="AlphaFoldDB" id="A0AAV9CTP8"/>